<evidence type="ECO:0000256" key="1">
    <source>
        <dbReference type="SAM" id="MobiDB-lite"/>
    </source>
</evidence>
<protein>
    <recommendedName>
        <fullName evidence="2">DUF7924 domain-containing protein</fullName>
    </recommendedName>
</protein>
<feature type="compositionally biased region" description="Polar residues" evidence="1">
    <location>
        <begin position="77"/>
        <end position="87"/>
    </location>
</feature>
<feature type="region of interest" description="Disordered" evidence="1">
    <location>
        <begin position="1"/>
        <end position="21"/>
    </location>
</feature>
<reference evidence="3 4" key="1">
    <citation type="submission" date="2016-05" db="EMBL/GenBank/DDBJ databases">
        <title>A degradative enzymes factory behind the ericoid mycorrhizal symbiosis.</title>
        <authorList>
            <consortium name="DOE Joint Genome Institute"/>
            <person name="Martino E."/>
            <person name="Morin E."/>
            <person name="Grelet G."/>
            <person name="Kuo A."/>
            <person name="Kohler A."/>
            <person name="Daghino S."/>
            <person name="Barry K."/>
            <person name="Choi C."/>
            <person name="Cichocki N."/>
            <person name="Clum A."/>
            <person name="Copeland A."/>
            <person name="Hainaut M."/>
            <person name="Haridas S."/>
            <person name="Labutti K."/>
            <person name="Lindquist E."/>
            <person name="Lipzen A."/>
            <person name="Khouja H.-R."/>
            <person name="Murat C."/>
            <person name="Ohm R."/>
            <person name="Olson A."/>
            <person name="Spatafora J."/>
            <person name="Veneault-Fourrey C."/>
            <person name="Henrissat B."/>
            <person name="Grigoriev I."/>
            <person name="Martin F."/>
            <person name="Perotto S."/>
        </authorList>
    </citation>
    <scope>NUCLEOTIDE SEQUENCE [LARGE SCALE GENOMIC DNA]</scope>
    <source>
        <strain evidence="3 4">UAMH 7357</strain>
    </source>
</reference>
<sequence length="371" mass="42335">MAPSRAKGNTQLVPKNGRAHIEDTIGANTAVGVSRKDINPLEYWSREGSWPKEYFEPESNMNHLLARKKSFRAKQSEAGSTTPSSAPSDERPREAKSTPYARPSYETVLATKKSFMDKSDEGIQKANSDLCQTLLSSKQAYPRDSLFRDDLFDTTCKKTRNRNEAMVVRDILPLIVPSAQNLATYSTYHLNHLIESVNEGWNSARPFYGPRPQPDYSLGFGRSAFTDDQLEKLKPFISEIPDNFTSLFIATWQMYFPFLTCEIKCGNLALDIADRQNAHSMTLAVRGIVELFRIVKREKELHLQILAFSVSHDYRTVRIYGHYPLIDGDKTEFYRYPIHDISFALGKEKWAILTYLERIRSAIDILSSNLE</sequence>
<dbReference type="Pfam" id="PF25545">
    <property type="entry name" value="DUF7924"/>
    <property type="match status" value="1"/>
</dbReference>
<dbReference type="Proteomes" id="UP000235672">
    <property type="component" value="Unassembled WGS sequence"/>
</dbReference>
<evidence type="ECO:0000313" key="4">
    <source>
        <dbReference type="Proteomes" id="UP000235672"/>
    </source>
</evidence>
<dbReference type="InterPro" id="IPR057684">
    <property type="entry name" value="DUF7924"/>
</dbReference>
<gene>
    <name evidence="3" type="ORF">NA56DRAFT_681804</name>
</gene>
<dbReference type="OrthoDB" id="5132737at2759"/>
<proteinExistence type="predicted"/>
<feature type="domain" description="DUF7924" evidence="2">
    <location>
        <begin position="152"/>
        <end position="359"/>
    </location>
</feature>
<dbReference type="PANTHER" id="PTHR42470">
    <property type="entry name" value="VAST DOMAIN-CONTAINING PROTEIN"/>
    <property type="match status" value="1"/>
</dbReference>
<dbReference type="EMBL" id="KZ613509">
    <property type="protein sequence ID" value="PMD15913.1"/>
    <property type="molecule type" value="Genomic_DNA"/>
</dbReference>
<name>A0A2J6PPF0_9HELO</name>
<evidence type="ECO:0000259" key="2">
    <source>
        <dbReference type="Pfam" id="PF25545"/>
    </source>
</evidence>
<dbReference type="PANTHER" id="PTHR42470:SF2">
    <property type="match status" value="1"/>
</dbReference>
<feature type="region of interest" description="Disordered" evidence="1">
    <location>
        <begin position="71"/>
        <end position="103"/>
    </location>
</feature>
<dbReference type="AlphaFoldDB" id="A0A2J6PPF0"/>
<evidence type="ECO:0000313" key="3">
    <source>
        <dbReference type="EMBL" id="PMD15913.1"/>
    </source>
</evidence>
<accession>A0A2J6PPF0</accession>
<dbReference type="STRING" id="1745343.A0A2J6PPF0"/>
<organism evidence="3 4">
    <name type="scientific">Hyaloscypha hepaticicola</name>
    <dbReference type="NCBI Taxonomy" id="2082293"/>
    <lineage>
        <taxon>Eukaryota</taxon>
        <taxon>Fungi</taxon>
        <taxon>Dikarya</taxon>
        <taxon>Ascomycota</taxon>
        <taxon>Pezizomycotina</taxon>
        <taxon>Leotiomycetes</taxon>
        <taxon>Helotiales</taxon>
        <taxon>Hyaloscyphaceae</taxon>
        <taxon>Hyaloscypha</taxon>
    </lineage>
</organism>
<keyword evidence="4" id="KW-1185">Reference proteome</keyword>